<dbReference type="GO" id="GO:0016491">
    <property type="term" value="F:oxidoreductase activity"/>
    <property type="evidence" value="ECO:0007669"/>
    <property type="project" value="InterPro"/>
</dbReference>
<dbReference type="PANTHER" id="PTHR30543">
    <property type="entry name" value="CHROMATE REDUCTASE"/>
    <property type="match status" value="1"/>
</dbReference>
<accession>A0A1H9V5J0</accession>
<gene>
    <name evidence="3" type="ORF">SAMN04487944_12175</name>
</gene>
<dbReference type="GO" id="GO:0010181">
    <property type="term" value="F:FMN binding"/>
    <property type="evidence" value="ECO:0007669"/>
    <property type="project" value="TreeGrafter"/>
</dbReference>
<dbReference type="InterPro" id="IPR029039">
    <property type="entry name" value="Flavoprotein-like_sf"/>
</dbReference>
<dbReference type="GO" id="GO:0005829">
    <property type="term" value="C:cytosol"/>
    <property type="evidence" value="ECO:0007669"/>
    <property type="project" value="TreeGrafter"/>
</dbReference>
<sequence>MKNLIAIVGTNSDNSTNRMLLHFIQKHFADRANIEVCEIKDLPGFNKPKDRTAPVQVQKLSDKITQADGVIISTPEYNHSVPAVLKSTLEWFSYTTQPLIDKPVMITGASYGRLGSSRSQAHLRQILDAPELKARIMPSSEFLLGLSLQAFDENGDLKDQRKIDELDAIFEDYLQFVDITNQLVNSNKAHKQRAQKFSWEDN</sequence>
<dbReference type="InterPro" id="IPR050712">
    <property type="entry name" value="NAD(P)H-dep_reductase"/>
</dbReference>
<dbReference type="InterPro" id="IPR005025">
    <property type="entry name" value="FMN_Rdtase-like_dom"/>
</dbReference>
<dbReference type="Gene3D" id="3.40.50.360">
    <property type="match status" value="1"/>
</dbReference>
<dbReference type="Pfam" id="PF03358">
    <property type="entry name" value="FMN_red"/>
    <property type="match status" value="1"/>
</dbReference>
<comment type="similarity">
    <text evidence="1">Belongs to the azoreductase type 2 family.</text>
</comment>
<dbReference type="Proteomes" id="UP000199687">
    <property type="component" value="Unassembled WGS sequence"/>
</dbReference>
<feature type="domain" description="NADPH-dependent FMN reductase-like" evidence="2">
    <location>
        <begin position="4"/>
        <end position="145"/>
    </location>
</feature>
<evidence type="ECO:0000259" key="2">
    <source>
        <dbReference type="Pfam" id="PF03358"/>
    </source>
</evidence>
<evidence type="ECO:0000256" key="1">
    <source>
        <dbReference type="ARBA" id="ARBA00009428"/>
    </source>
</evidence>
<organism evidence="3 4">
    <name type="scientific">Gracilibacillus ureilyticus</name>
    <dbReference type="NCBI Taxonomy" id="531814"/>
    <lineage>
        <taxon>Bacteria</taxon>
        <taxon>Bacillati</taxon>
        <taxon>Bacillota</taxon>
        <taxon>Bacilli</taxon>
        <taxon>Bacillales</taxon>
        <taxon>Bacillaceae</taxon>
        <taxon>Gracilibacillus</taxon>
    </lineage>
</organism>
<dbReference type="RefSeq" id="WP_089743418.1">
    <property type="nucleotide sequence ID" value="NZ_FOGL01000021.1"/>
</dbReference>
<dbReference type="PANTHER" id="PTHR30543:SF21">
    <property type="entry name" value="NAD(P)H-DEPENDENT FMN REDUCTASE LOT6"/>
    <property type="match status" value="1"/>
</dbReference>
<dbReference type="STRING" id="531814.SAMN04487944_12175"/>
<evidence type="ECO:0000313" key="3">
    <source>
        <dbReference type="EMBL" id="SES17110.1"/>
    </source>
</evidence>
<reference evidence="3 4" key="1">
    <citation type="submission" date="2016-10" db="EMBL/GenBank/DDBJ databases">
        <authorList>
            <person name="de Groot N.N."/>
        </authorList>
    </citation>
    <scope>NUCLEOTIDE SEQUENCE [LARGE SCALE GENOMIC DNA]</scope>
    <source>
        <strain evidence="3 4">CGMCC 1.7727</strain>
    </source>
</reference>
<evidence type="ECO:0000313" key="4">
    <source>
        <dbReference type="Proteomes" id="UP000199687"/>
    </source>
</evidence>
<dbReference type="EMBL" id="FOGL01000021">
    <property type="protein sequence ID" value="SES17110.1"/>
    <property type="molecule type" value="Genomic_DNA"/>
</dbReference>
<dbReference type="SUPFAM" id="SSF52218">
    <property type="entry name" value="Flavoproteins"/>
    <property type="match status" value="1"/>
</dbReference>
<proteinExistence type="inferred from homology"/>
<name>A0A1H9V5J0_9BACI</name>
<dbReference type="AlphaFoldDB" id="A0A1H9V5J0"/>
<protein>
    <submittedName>
        <fullName evidence="3">NAD(P)H-dependent FMN reductase</fullName>
    </submittedName>
</protein>
<keyword evidence="4" id="KW-1185">Reference proteome</keyword>
<dbReference type="OrthoDB" id="9769774at2"/>